<feature type="compositionally biased region" description="Basic and acidic residues" evidence="1">
    <location>
        <begin position="75"/>
        <end position="91"/>
    </location>
</feature>
<reference evidence="3" key="1">
    <citation type="submission" date="2021-04" db="EMBL/GenBank/DDBJ databases">
        <authorList>
            <consortium name="Molecular Ecology Group"/>
        </authorList>
    </citation>
    <scope>NUCLEOTIDE SEQUENCE</scope>
</reference>
<keyword evidence="2" id="KW-1133">Transmembrane helix</keyword>
<evidence type="ECO:0000313" key="4">
    <source>
        <dbReference type="Proteomes" id="UP000678393"/>
    </source>
</evidence>
<proteinExistence type="predicted"/>
<gene>
    <name evidence="3" type="ORF">CUNI_LOCUS12165</name>
</gene>
<protein>
    <submittedName>
        <fullName evidence="3">Uncharacterized protein</fullName>
    </submittedName>
</protein>
<feature type="region of interest" description="Disordered" evidence="1">
    <location>
        <begin position="61"/>
        <end position="91"/>
    </location>
</feature>
<dbReference type="Proteomes" id="UP000678393">
    <property type="component" value="Unassembled WGS sequence"/>
</dbReference>
<evidence type="ECO:0000256" key="2">
    <source>
        <dbReference type="SAM" id="Phobius"/>
    </source>
</evidence>
<organism evidence="3 4">
    <name type="scientific">Candidula unifasciata</name>
    <dbReference type="NCBI Taxonomy" id="100452"/>
    <lineage>
        <taxon>Eukaryota</taxon>
        <taxon>Metazoa</taxon>
        <taxon>Spiralia</taxon>
        <taxon>Lophotrochozoa</taxon>
        <taxon>Mollusca</taxon>
        <taxon>Gastropoda</taxon>
        <taxon>Heterobranchia</taxon>
        <taxon>Euthyneura</taxon>
        <taxon>Panpulmonata</taxon>
        <taxon>Eupulmonata</taxon>
        <taxon>Stylommatophora</taxon>
        <taxon>Helicina</taxon>
        <taxon>Helicoidea</taxon>
        <taxon>Geomitridae</taxon>
        <taxon>Candidula</taxon>
    </lineage>
</organism>
<feature type="transmembrane region" description="Helical" evidence="2">
    <location>
        <begin position="122"/>
        <end position="139"/>
    </location>
</feature>
<feature type="non-terminal residue" evidence="3">
    <location>
        <position position="1"/>
    </location>
</feature>
<evidence type="ECO:0000313" key="3">
    <source>
        <dbReference type="EMBL" id="CAG5126607.1"/>
    </source>
</evidence>
<dbReference type="EMBL" id="CAJHNH020002400">
    <property type="protein sequence ID" value="CAG5126607.1"/>
    <property type="molecule type" value="Genomic_DNA"/>
</dbReference>
<accession>A0A8S3ZAI6</accession>
<evidence type="ECO:0000256" key="1">
    <source>
        <dbReference type="SAM" id="MobiDB-lite"/>
    </source>
</evidence>
<name>A0A8S3ZAI6_9EUPU</name>
<dbReference type="AlphaFoldDB" id="A0A8S3ZAI6"/>
<keyword evidence="2" id="KW-0472">Membrane</keyword>
<keyword evidence="2" id="KW-0812">Transmembrane</keyword>
<keyword evidence="4" id="KW-1185">Reference proteome</keyword>
<sequence>MAYRSISILKQGRLLQASLSKGCLCQTLSHRWYTATSLSSLARSDHLLRHLTCLQYQHRLYSDKPSKPDPPSQSKDQKSPKNSSSDDKWMKIKVKIGDYEYNNSDGKGGKTSGSGGAPDKQMLFFAALGGAALLYMFYASRYKEITMKEFFHTYLPTGS</sequence>
<comment type="caution">
    <text evidence="3">The sequence shown here is derived from an EMBL/GenBank/DDBJ whole genome shotgun (WGS) entry which is preliminary data.</text>
</comment>